<dbReference type="AlphaFoldDB" id="A0A370I1C8"/>
<proteinExistence type="predicted"/>
<feature type="region of interest" description="Disordered" evidence="1">
    <location>
        <begin position="19"/>
        <end position="44"/>
    </location>
</feature>
<dbReference type="Proteomes" id="UP000254869">
    <property type="component" value="Unassembled WGS sequence"/>
</dbReference>
<evidence type="ECO:0000313" key="4">
    <source>
        <dbReference type="Proteomes" id="UP000254869"/>
    </source>
</evidence>
<comment type="caution">
    <text evidence="3">The sequence shown here is derived from an EMBL/GenBank/DDBJ whole genome shotgun (WGS) entry which is preliminary data.</text>
</comment>
<keyword evidence="4" id="KW-1185">Reference proteome</keyword>
<reference evidence="3 4" key="1">
    <citation type="submission" date="2018-07" db="EMBL/GenBank/DDBJ databases">
        <title>Genomic Encyclopedia of Type Strains, Phase IV (KMG-IV): sequencing the most valuable type-strain genomes for metagenomic binning, comparative biology and taxonomic classification.</title>
        <authorList>
            <person name="Goeker M."/>
        </authorList>
    </citation>
    <scope>NUCLEOTIDE SEQUENCE [LARGE SCALE GENOMIC DNA]</scope>
    <source>
        <strain evidence="3 4">DSM 44290</strain>
    </source>
</reference>
<dbReference type="PROSITE" id="PS51257">
    <property type="entry name" value="PROKAR_LIPOPROTEIN"/>
    <property type="match status" value="1"/>
</dbReference>
<gene>
    <name evidence="3" type="ORF">DFR76_108378</name>
</gene>
<name>A0A370I1C8_9NOCA</name>
<feature type="compositionally biased region" description="Low complexity" evidence="1">
    <location>
        <begin position="19"/>
        <end position="41"/>
    </location>
</feature>
<dbReference type="InterPro" id="IPR013783">
    <property type="entry name" value="Ig-like_fold"/>
</dbReference>
<dbReference type="GO" id="GO:0005975">
    <property type="term" value="P:carbohydrate metabolic process"/>
    <property type="evidence" value="ECO:0007669"/>
    <property type="project" value="UniProtKB-ARBA"/>
</dbReference>
<organism evidence="3 4">
    <name type="scientific">Nocardia pseudobrasiliensis</name>
    <dbReference type="NCBI Taxonomy" id="45979"/>
    <lineage>
        <taxon>Bacteria</taxon>
        <taxon>Bacillati</taxon>
        <taxon>Actinomycetota</taxon>
        <taxon>Actinomycetes</taxon>
        <taxon>Mycobacteriales</taxon>
        <taxon>Nocardiaceae</taxon>
        <taxon>Nocardia</taxon>
    </lineage>
</organism>
<evidence type="ECO:0000313" key="3">
    <source>
        <dbReference type="EMBL" id="RDI64545.1"/>
    </source>
</evidence>
<dbReference type="STRING" id="1210086.GCA_001613105_05545"/>
<dbReference type="Gene3D" id="2.60.40.10">
    <property type="entry name" value="Immunoglobulins"/>
    <property type="match status" value="1"/>
</dbReference>
<sequence>MRPAVFVFSALAAWATTSACASDNPPAPHPAAASQTTPAADAPEKLTVQAGTGTERFPVPGVAVRITSCANDTELATITTGRDGNATQPVAAGCYRATVTTVPSGCQADEVASDTADVKPGEPATVRFLIHCA</sequence>
<dbReference type="RefSeq" id="WP_068003669.1">
    <property type="nucleotide sequence ID" value="NZ_QQBC01000008.1"/>
</dbReference>
<accession>A0A370I1C8</accession>
<keyword evidence="2" id="KW-0732">Signal</keyword>
<dbReference type="EMBL" id="QQBC01000008">
    <property type="protein sequence ID" value="RDI64545.1"/>
    <property type="molecule type" value="Genomic_DNA"/>
</dbReference>
<protein>
    <recommendedName>
        <fullName evidence="5">Carboxypeptidase family protein</fullName>
    </recommendedName>
</protein>
<evidence type="ECO:0008006" key="5">
    <source>
        <dbReference type="Google" id="ProtNLM"/>
    </source>
</evidence>
<feature type="signal peptide" evidence="2">
    <location>
        <begin position="1"/>
        <end position="21"/>
    </location>
</feature>
<evidence type="ECO:0000256" key="1">
    <source>
        <dbReference type="SAM" id="MobiDB-lite"/>
    </source>
</evidence>
<evidence type="ECO:0000256" key="2">
    <source>
        <dbReference type="SAM" id="SignalP"/>
    </source>
</evidence>
<feature type="chain" id="PRO_5016976555" description="Carboxypeptidase family protein" evidence="2">
    <location>
        <begin position="22"/>
        <end position="133"/>
    </location>
</feature>